<dbReference type="GO" id="GO:0036064">
    <property type="term" value="C:ciliary basal body"/>
    <property type="evidence" value="ECO:0007669"/>
    <property type="project" value="TreeGrafter"/>
</dbReference>
<protein>
    <submittedName>
        <fullName evidence="2">Uncharacterized protein</fullName>
    </submittedName>
</protein>
<comment type="caution">
    <text evidence="2">The sequence shown here is derived from an EMBL/GenBank/DDBJ whole genome shotgun (WGS) entry which is preliminary data.</text>
</comment>
<organism evidence="2 3">
    <name type="scientific">Daphnia galeata</name>
    <dbReference type="NCBI Taxonomy" id="27404"/>
    <lineage>
        <taxon>Eukaryota</taxon>
        <taxon>Metazoa</taxon>
        <taxon>Ecdysozoa</taxon>
        <taxon>Arthropoda</taxon>
        <taxon>Crustacea</taxon>
        <taxon>Branchiopoda</taxon>
        <taxon>Diplostraca</taxon>
        <taxon>Cladocera</taxon>
        <taxon>Anomopoda</taxon>
        <taxon>Daphniidae</taxon>
        <taxon>Daphnia</taxon>
    </lineage>
</organism>
<dbReference type="AlphaFoldDB" id="A0A8J2RYM1"/>
<dbReference type="Gene3D" id="1.20.1270.60">
    <property type="entry name" value="Arfaptin homology (AH) domain/BAR domain"/>
    <property type="match status" value="1"/>
</dbReference>
<dbReference type="Proteomes" id="UP000789390">
    <property type="component" value="Unassembled WGS sequence"/>
</dbReference>
<dbReference type="GO" id="GO:0035869">
    <property type="term" value="C:ciliary transition zone"/>
    <property type="evidence" value="ECO:0007669"/>
    <property type="project" value="TreeGrafter"/>
</dbReference>
<dbReference type="InterPro" id="IPR027267">
    <property type="entry name" value="AH/BAR_dom_sf"/>
</dbReference>
<dbReference type="Pfam" id="PF06730">
    <property type="entry name" value="FAM92"/>
    <property type="match status" value="1"/>
</dbReference>
<dbReference type="GO" id="GO:0060271">
    <property type="term" value="P:cilium assembly"/>
    <property type="evidence" value="ECO:0007669"/>
    <property type="project" value="TreeGrafter"/>
</dbReference>
<feature type="compositionally biased region" description="Basic and acidic residues" evidence="1">
    <location>
        <begin position="271"/>
        <end position="297"/>
    </location>
</feature>
<sequence>MFRSPSASSLPHSSASQTRFIQNRIQVIEKHFGEICTALALYTRKIAGQRDKGDFLAQTLNEYATVENVNKNCSQGIKDFADNISFISDYRDVCVNRMEDTIIQEISNYAVVCKTAMDDVRNCSIAYEKEISQLKYVHKLRQQNPLGRMQISKAESDLAHATTQSVRLGKSIEERVDKLEKKKLKDLISWMKRLTLIEMSFHSSSLSILTKAYQQLESVDVESDLEEFRNTLRLYLPLPESASPARAQSVPSIALPNTPTETSSKVKRSKSFSDYRQRAESLDSLKVEEYEELKQTEGSDDDDEESEEEPSRPRSSHVRPNTRNRYLFNISFNAVAASFGVPVCVASCRLVHPALQLVPFGKTMDLGNFSKPCETAGMNFEITYHQQDQPKVTGDGRQDFSCTY</sequence>
<feature type="compositionally biased region" description="Acidic residues" evidence="1">
    <location>
        <begin position="298"/>
        <end position="308"/>
    </location>
</feature>
<keyword evidence="3" id="KW-1185">Reference proteome</keyword>
<name>A0A8J2RYM1_9CRUS</name>
<feature type="compositionally biased region" description="Polar residues" evidence="1">
    <location>
        <begin position="249"/>
        <end position="263"/>
    </location>
</feature>
<feature type="region of interest" description="Disordered" evidence="1">
    <location>
        <begin position="246"/>
        <end position="320"/>
    </location>
</feature>
<dbReference type="InterPro" id="IPR009602">
    <property type="entry name" value="CBAR/FAM92"/>
</dbReference>
<dbReference type="PANTHER" id="PTHR21223">
    <property type="entry name" value="CBY1-INTERACTING BAR DOMAIN-CONTAINING PROTEIN HOMOLOG"/>
    <property type="match status" value="1"/>
</dbReference>
<accession>A0A8J2RYM1</accession>
<evidence type="ECO:0000313" key="3">
    <source>
        <dbReference type="Proteomes" id="UP000789390"/>
    </source>
</evidence>
<proteinExistence type="predicted"/>
<gene>
    <name evidence="2" type="ORF">DGAL_LOCUS15120</name>
</gene>
<dbReference type="SUPFAM" id="SSF103657">
    <property type="entry name" value="BAR/IMD domain-like"/>
    <property type="match status" value="1"/>
</dbReference>
<dbReference type="OrthoDB" id="60621at2759"/>
<evidence type="ECO:0000256" key="1">
    <source>
        <dbReference type="SAM" id="MobiDB-lite"/>
    </source>
</evidence>
<dbReference type="PANTHER" id="PTHR21223:SF2">
    <property type="entry name" value="CBY1-INTERACTING BAR DOMAIN-CONTAINING PROTEIN HOMOLOG"/>
    <property type="match status" value="1"/>
</dbReference>
<dbReference type="EMBL" id="CAKKLH010000314">
    <property type="protein sequence ID" value="CAH0111474.1"/>
    <property type="molecule type" value="Genomic_DNA"/>
</dbReference>
<reference evidence="2" key="1">
    <citation type="submission" date="2021-11" db="EMBL/GenBank/DDBJ databases">
        <authorList>
            <person name="Schell T."/>
        </authorList>
    </citation>
    <scope>NUCLEOTIDE SEQUENCE</scope>
    <source>
        <strain evidence="2">M5</strain>
    </source>
</reference>
<evidence type="ECO:0000313" key="2">
    <source>
        <dbReference type="EMBL" id="CAH0111474.1"/>
    </source>
</evidence>